<dbReference type="GO" id="GO:0005840">
    <property type="term" value="C:ribosome"/>
    <property type="evidence" value="ECO:0007669"/>
    <property type="project" value="InterPro"/>
</dbReference>
<dbReference type="Pfam" id="PF24986">
    <property type="entry name" value="PRC_RimM"/>
    <property type="match status" value="1"/>
</dbReference>
<dbReference type="AlphaFoldDB" id="A0AA46DXK4"/>
<evidence type="ECO:0000256" key="1">
    <source>
        <dbReference type="ARBA" id="ARBA00022490"/>
    </source>
</evidence>
<keyword evidence="1 5" id="KW-0963">Cytoplasm</keyword>
<dbReference type="GO" id="GO:0043022">
    <property type="term" value="F:ribosome binding"/>
    <property type="evidence" value="ECO:0007669"/>
    <property type="project" value="InterPro"/>
</dbReference>
<evidence type="ECO:0000256" key="3">
    <source>
        <dbReference type="ARBA" id="ARBA00022552"/>
    </source>
</evidence>
<evidence type="ECO:0000256" key="5">
    <source>
        <dbReference type="HAMAP-Rule" id="MF_00014"/>
    </source>
</evidence>
<evidence type="ECO:0000313" key="8">
    <source>
        <dbReference type="EMBL" id="TDT68540.1"/>
    </source>
</evidence>
<dbReference type="Gene3D" id="2.30.30.240">
    <property type="entry name" value="PRC-barrel domain"/>
    <property type="match status" value="1"/>
</dbReference>
<feature type="domain" description="Ribosome maturation factor RimM PRC barrel" evidence="7">
    <location>
        <begin position="100"/>
        <end position="167"/>
    </location>
</feature>
<evidence type="ECO:0000259" key="7">
    <source>
        <dbReference type="Pfam" id="PF24986"/>
    </source>
</evidence>
<keyword evidence="3 5" id="KW-0698">rRNA processing</keyword>
<accession>A0AA46DXK4</accession>
<dbReference type="SUPFAM" id="SSF50346">
    <property type="entry name" value="PRC-barrel domain"/>
    <property type="match status" value="1"/>
</dbReference>
<dbReference type="GO" id="GO:0006364">
    <property type="term" value="P:rRNA processing"/>
    <property type="evidence" value="ECO:0007669"/>
    <property type="project" value="UniProtKB-UniRule"/>
</dbReference>
<comment type="subunit">
    <text evidence="5">Binds ribosomal protein uS19.</text>
</comment>
<comment type="subcellular location">
    <subcellularLocation>
        <location evidence="5">Cytoplasm</location>
    </subcellularLocation>
</comment>
<dbReference type="InterPro" id="IPR002676">
    <property type="entry name" value="RimM_N"/>
</dbReference>
<dbReference type="PANTHER" id="PTHR33692:SF1">
    <property type="entry name" value="RIBOSOME MATURATION FACTOR RIMM"/>
    <property type="match status" value="1"/>
</dbReference>
<comment type="similarity">
    <text evidence="5">Belongs to the RimM family.</text>
</comment>
<evidence type="ECO:0000259" key="6">
    <source>
        <dbReference type="Pfam" id="PF01782"/>
    </source>
</evidence>
<dbReference type="GO" id="GO:0042274">
    <property type="term" value="P:ribosomal small subunit biogenesis"/>
    <property type="evidence" value="ECO:0007669"/>
    <property type="project" value="UniProtKB-UniRule"/>
</dbReference>
<dbReference type="PANTHER" id="PTHR33692">
    <property type="entry name" value="RIBOSOME MATURATION FACTOR RIMM"/>
    <property type="match status" value="1"/>
</dbReference>
<dbReference type="Pfam" id="PF01782">
    <property type="entry name" value="RimM"/>
    <property type="match status" value="1"/>
</dbReference>
<comment type="domain">
    <text evidence="5">The PRC barrel domain binds ribosomal protein uS19.</text>
</comment>
<keyword evidence="2 5" id="KW-0690">Ribosome biogenesis</keyword>
<gene>
    <name evidence="5" type="primary">rimM</name>
    <name evidence="8" type="ORF">EV215_1607</name>
</gene>
<name>A0AA46DXK4_9FUSO</name>
<dbReference type="NCBIfam" id="TIGR02273">
    <property type="entry name" value="16S_RimM"/>
    <property type="match status" value="1"/>
</dbReference>
<dbReference type="InterPro" id="IPR009000">
    <property type="entry name" value="Transl_B-barrel_sf"/>
</dbReference>
<evidence type="ECO:0000256" key="2">
    <source>
        <dbReference type="ARBA" id="ARBA00022517"/>
    </source>
</evidence>
<dbReference type="SUPFAM" id="SSF50447">
    <property type="entry name" value="Translation proteins"/>
    <property type="match status" value="1"/>
</dbReference>
<keyword evidence="9" id="KW-1185">Reference proteome</keyword>
<proteinExistence type="inferred from homology"/>
<comment type="caution">
    <text evidence="8">The sequence shown here is derived from an EMBL/GenBank/DDBJ whole genome shotgun (WGS) entry which is preliminary data.</text>
</comment>
<dbReference type="RefSeq" id="WP_134113474.1">
    <property type="nucleotide sequence ID" value="NZ_SOBG01000007.1"/>
</dbReference>
<reference evidence="8 9" key="1">
    <citation type="submission" date="2019-03" db="EMBL/GenBank/DDBJ databases">
        <title>Genomic Encyclopedia of Type Strains, Phase IV (KMG-IV): sequencing the most valuable type-strain genomes for metagenomic binning, comparative biology and taxonomic classification.</title>
        <authorList>
            <person name="Goeker M."/>
        </authorList>
    </citation>
    <scope>NUCLEOTIDE SEQUENCE [LARGE SCALE GENOMIC DNA]</scope>
    <source>
        <strain evidence="8 9">DSM 100055</strain>
    </source>
</reference>
<evidence type="ECO:0000256" key="4">
    <source>
        <dbReference type="ARBA" id="ARBA00023186"/>
    </source>
</evidence>
<dbReference type="InterPro" id="IPR011033">
    <property type="entry name" value="PRC_barrel-like_sf"/>
</dbReference>
<dbReference type="InterPro" id="IPR011961">
    <property type="entry name" value="RimM"/>
</dbReference>
<feature type="domain" description="RimM N-terminal" evidence="6">
    <location>
        <begin position="6"/>
        <end position="87"/>
    </location>
</feature>
<comment type="function">
    <text evidence="5">An accessory protein needed during the final step in the assembly of 30S ribosomal subunit, possibly for assembly of the head region. Essential for efficient processing of 16S rRNA. May be needed both before and after RbfA during the maturation of 16S rRNA. It has affinity for free ribosomal 30S subunits but not for 70S ribosomes.</text>
</comment>
<dbReference type="InterPro" id="IPR036976">
    <property type="entry name" value="RimM_N_sf"/>
</dbReference>
<dbReference type="GO" id="GO:0005737">
    <property type="term" value="C:cytoplasm"/>
    <property type="evidence" value="ECO:0007669"/>
    <property type="project" value="UniProtKB-SubCell"/>
</dbReference>
<evidence type="ECO:0000313" key="9">
    <source>
        <dbReference type="Proteomes" id="UP000294678"/>
    </source>
</evidence>
<dbReference type="HAMAP" id="MF_00014">
    <property type="entry name" value="Ribosome_mat_RimM"/>
    <property type="match status" value="1"/>
</dbReference>
<dbReference type="Proteomes" id="UP000294678">
    <property type="component" value="Unassembled WGS sequence"/>
</dbReference>
<keyword evidence="4 5" id="KW-0143">Chaperone</keyword>
<dbReference type="Gene3D" id="2.40.30.60">
    <property type="entry name" value="RimM"/>
    <property type="match status" value="1"/>
</dbReference>
<protein>
    <recommendedName>
        <fullName evidence="5">Ribosome maturation factor RimM</fullName>
    </recommendedName>
</protein>
<sequence length="176" mass="20362">MELFYLGRINGTHHLKGTVKVYSFFEDVEKIINNKIIAEKSNGEKKILTINNIEIGGDKLLYVDFEEIKNKTEALNIMNAKLYIRRDILGTIEDGNIYQSDYIGLNVYDKEDNLLGTIEDIMETAAHDIFIILDENNEEIMIPNVEVFIKKIDFYNNKLIVDIPESLKNINKSEEK</sequence>
<dbReference type="EMBL" id="SOBG01000007">
    <property type="protein sequence ID" value="TDT68540.1"/>
    <property type="molecule type" value="Genomic_DNA"/>
</dbReference>
<dbReference type="InterPro" id="IPR056792">
    <property type="entry name" value="PRC_RimM"/>
</dbReference>
<organism evidence="8 9">
    <name type="scientific">Hypnocyclicus thermotrophus</name>
    <dbReference type="NCBI Taxonomy" id="1627895"/>
    <lineage>
        <taxon>Bacteria</taxon>
        <taxon>Fusobacteriati</taxon>
        <taxon>Fusobacteriota</taxon>
        <taxon>Fusobacteriia</taxon>
        <taxon>Fusobacteriales</taxon>
        <taxon>Fusobacteriaceae</taxon>
        <taxon>Hypnocyclicus</taxon>
    </lineage>
</organism>